<dbReference type="SMART" id="SM00086">
    <property type="entry name" value="PAC"/>
    <property type="match status" value="2"/>
</dbReference>
<comment type="caution">
    <text evidence="10">The sequence shown here is derived from an EMBL/GenBank/DDBJ whole genome shotgun (WGS) entry which is preliminary data.</text>
</comment>
<evidence type="ECO:0000256" key="4">
    <source>
        <dbReference type="ARBA" id="ARBA00023136"/>
    </source>
</evidence>
<feature type="domain" description="Methyl-accepting transducer" evidence="8">
    <location>
        <begin position="262"/>
        <end position="438"/>
    </location>
</feature>
<keyword evidence="11" id="KW-1185">Reference proteome</keyword>
<sequence length="438" mass="49047">MFNSKLKEELQQLRNELASMRQIKDSIYSEMLVLEIDPEGRIRYANDDFINTMLYQREALLGRPLDSLIPESFRREDNYRKLQQALRSYEHLCGAYRLLRGDGEEAWLRAIWQPVMNSRNQLAYFTLCATDLTRTISTSKEHEGLIGALLRSTAVIEFNLAGEVLTANQRFLDGMGYRLEQIKGKHHRMFCSAEESASQEYRDFWARLNRGEFVAGRFKRVDSHGREVWLEASYNPVRDHHERLYKVVKFATVITDQVNQEQAVAEAANIAYSISRQTDDSANKGAAVVSQTVSVMQRIARQLQEASDGIEALDKQSQLISSIMQTIRGIADQTNLLALNAAIEAARAGEQGRGFAVVADEVRQLAGRTSQATEEIVEVVQKNQSLAQGAVASMASSSQQAEQGLNLANEAGAVIVEIQDGAQQVVQAIGQFANQLKN</sequence>
<evidence type="ECO:0000256" key="7">
    <source>
        <dbReference type="SAM" id="Coils"/>
    </source>
</evidence>
<dbReference type="PROSITE" id="PS50112">
    <property type="entry name" value="PAS"/>
    <property type="match status" value="1"/>
</dbReference>
<feature type="domain" description="PAS" evidence="9">
    <location>
        <begin position="33"/>
        <end position="89"/>
    </location>
</feature>
<evidence type="ECO:0000313" key="11">
    <source>
        <dbReference type="Proteomes" id="UP000744555"/>
    </source>
</evidence>
<keyword evidence="3" id="KW-1133">Transmembrane helix</keyword>
<evidence type="ECO:0000256" key="1">
    <source>
        <dbReference type="ARBA" id="ARBA00004370"/>
    </source>
</evidence>
<gene>
    <name evidence="10" type="ORF">A9179_03140</name>
</gene>
<dbReference type="Pfam" id="PF00015">
    <property type="entry name" value="MCPsignal"/>
    <property type="match status" value="1"/>
</dbReference>
<dbReference type="Gene3D" id="3.30.450.20">
    <property type="entry name" value="PAS domain"/>
    <property type="match status" value="2"/>
</dbReference>
<evidence type="ECO:0000256" key="5">
    <source>
        <dbReference type="ARBA" id="ARBA00023224"/>
    </source>
</evidence>
<dbReference type="InterPro" id="IPR013655">
    <property type="entry name" value="PAS_fold_3"/>
</dbReference>
<dbReference type="InterPro" id="IPR000014">
    <property type="entry name" value="PAS"/>
</dbReference>
<feature type="coiled-coil region" evidence="7">
    <location>
        <begin position="3"/>
        <end position="30"/>
    </location>
</feature>
<dbReference type="PANTHER" id="PTHR32089:SF112">
    <property type="entry name" value="LYSOZYME-LIKE PROTEIN-RELATED"/>
    <property type="match status" value="1"/>
</dbReference>
<evidence type="ECO:0000259" key="9">
    <source>
        <dbReference type="PROSITE" id="PS50112"/>
    </source>
</evidence>
<keyword evidence="7" id="KW-0175">Coiled coil</keyword>
<dbReference type="Pfam" id="PF08447">
    <property type="entry name" value="PAS_3"/>
    <property type="match status" value="1"/>
</dbReference>
<protein>
    <submittedName>
        <fullName evidence="10">Chemotaxis protein</fullName>
    </submittedName>
</protein>
<dbReference type="CDD" id="cd00130">
    <property type="entry name" value="PAS"/>
    <property type="match status" value="2"/>
</dbReference>
<dbReference type="InterPro" id="IPR001610">
    <property type="entry name" value="PAC"/>
</dbReference>
<dbReference type="SUPFAM" id="SSF55785">
    <property type="entry name" value="PYP-like sensor domain (PAS domain)"/>
    <property type="match status" value="2"/>
</dbReference>
<reference evidence="10 11" key="1">
    <citation type="submission" date="2016-06" db="EMBL/GenBank/DDBJ databases">
        <authorList>
            <person name="Ramos C."/>
            <person name="Pintado A."/>
            <person name="Crespo-Gomez J.I."/>
        </authorList>
    </citation>
    <scope>NUCLEOTIDE SEQUENCE [LARGE SCALE GENOMIC DNA]</scope>
    <source>
        <strain evidence="10 11">AVO110</strain>
    </source>
</reference>
<comment type="subcellular location">
    <subcellularLocation>
        <location evidence="1">Membrane</location>
    </subcellularLocation>
</comment>
<dbReference type="NCBIfam" id="TIGR00229">
    <property type="entry name" value="sensory_box"/>
    <property type="match status" value="2"/>
</dbReference>
<dbReference type="Gene3D" id="1.10.287.950">
    <property type="entry name" value="Methyl-accepting chemotaxis protein"/>
    <property type="match status" value="1"/>
</dbReference>
<keyword evidence="4" id="KW-0472">Membrane</keyword>
<keyword evidence="2" id="KW-0812">Transmembrane</keyword>
<organism evidence="10 11">
    <name type="scientific">Aquipseudomonas alcaligenes</name>
    <name type="common">Pseudomonas alcaligenes</name>
    <dbReference type="NCBI Taxonomy" id="43263"/>
    <lineage>
        <taxon>Bacteria</taxon>
        <taxon>Pseudomonadati</taxon>
        <taxon>Pseudomonadota</taxon>
        <taxon>Gammaproteobacteria</taxon>
        <taxon>Pseudomonadales</taxon>
        <taxon>Pseudomonadaceae</taxon>
        <taxon>Aquipseudomonas</taxon>
    </lineage>
</organism>
<dbReference type="CDD" id="cd11386">
    <property type="entry name" value="MCP_signal"/>
    <property type="match status" value="1"/>
</dbReference>
<dbReference type="SMART" id="SM00091">
    <property type="entry name" value="PAS"/>
    <property type="match status" value="2"/>
</dbReference>
<dbReference type="Pfam" id="PF13426">
    <property type="entry name" value="PAS_9"/>
    <property type="match status" value="1"/>
</dbReference>
<dbReference type="EMBL" id="LZEU01000001">
    <property type="protein sequence ID" value="MBC9249266.1"/>
    <property type="molecule type" value="Genomic_DNA"/>
</dbReference>
<evidence type="ECO:0000259" key="8">
    <source>
        <dbReference type="PROSITE" id="PS50111"/>
    </source>
</evidence>
<dbReference type="PROSITE" id="PS50111">
    <property type="entry name" value="CHEMOTAXIS_TRANSDUC_2"/>
    <property type="match status" value="1"/>
</dbReference>
<keyword evidence="5 6" id="KW-0807">Transducer</keyword>
<dbReference type="InterPro" id="IPR035965">
    <property type="entry name" value="PAS-like_dom_sf"/>
</dbReference>
<evidence type="ECO:0000313" key="10">
    <source>
        <dbReference type="EMBL" id="MBC9249266.1"/>
    </source>
</evidence>
<accession>A0ABR7RVG7</accession>
<dbReference type="SMART" id="SM00283">
    <property type="entry name" value="MA"/>
    <property type="match status" value="1"/>
</dbReference>
<name>A0ABR7RVG7_AQUAC</name>
<proteinExistence type="predicted"/>
<dbReference type="PANTHER" id="PTHR32089">
    <property type="entry name" value="METHYL-ACCEPTING CHEMOTAXIS PROTEIN MCPB"/>
    <property type="match status" value="1"/>
</dbReference>
<dbReference type="SUPFAM" id="SSF58104">
    <property type="entry name" value="Methyl-accepting chemotaxis protein (MCP) signaling domain"/>
    <property type="match status" value="1"/>
</dbReference>
<evidence type="ECO:0000256" key="3">
    <source>
        <dbReference type="ARBA" id="ARBA00022989"/>
    </source>
</evidence>
<evidence type="ECO:0000256" key="2">
    <source>
        <dbReference type="ARBA" id="ARBA00022692"/>
    </source>
</evidence>
<dbReference type="Proteomes" id="UP000744555">
    <property type="component" value="Unassembled WGS sequence"/>
</dbReference>
<evidence type="ECO:0000256" key="6">
    <source>
        <dbReference type="PROSITE-ProRule" id="PRU00284"/>
    </source>
</evidence>
<dbReference type="InterPro" id="IPR004089">
    <property type="entry name" value="MCPsignal_dom"/>
</dbReference>